<dbReference type="AlphaFoldDB" id="A0A0V1GEK3"/>
<dbReference type="EMBL" id="JYDP01002627">
    <property type="protein sequence ID" value="KRY96683.1"/>
    <property type="molecule type" value="Genomic_DNA"/>
</dbReference>
<proteinExistence type="predicted"/>
<organism evidence="1 2">
    <name type="scientific">Trichinella zimbabwensis</name>
    <dbReference type="NCBI Taxonomy" id="268475"/>
    <lineage>
        <taxon>Eukaryota</taxon>
        <taxon>Metazoa</taxon>
        <taxon>Ecdysozoa</taxon>
        <taxon>Nematoda</taxon>
        <taxon>Enoplea</taxon>
        <taxon>Dorylaimia</taxon>
        <taxon>Trichinellida</taxon>
        <taxon>Trichinellidae</taxon>
        <taxon>Trichinella</taxon>
    </lineage>
</organism>
<evidence type="ECO:0000313" key="2">
    <source>
        <dbReference type="Proteomes" id="UP000055024"/>
    </source>
</evidence>
<dbReference type="Proteomes" id="UP000055024">
    <property type="component" value="Unassembled WGS sequence"/>
</dbReference>
<reference evidence="1 2" key="1">
    <citation type="submission" date="2015-01" db="EMBL/GenBank/DDBJ databases">
        <title>Evolution of Trichinella species and genotypes.</title>
        <authorList>
            <person name="Korhonen P.K."/>
            <person name="Edoardo P."/>
            <person name="Giuseppe L.R."/>
            <person name="Gasser R.B."/>
        </authorList>
    </citation>
    <scope>NUCLEOTIDE SEQUENCE [LARGE SCALE GENOMIC DNA]</scope>
    <source>
        <strain evidence="1">ISS1029</strain>
    </source>
</reference>
<accession>A0A0V1GEK3</accession>
<name>A0A0V1GEK3_9BILA</name>
<gene>
    <name evidence="1" type="ORF">T11_8727</name>
</gene>
<comment type="caution">
    <text evidence="1">The sequence shown here is derived from an EMBL/GenBank/DDBJ whole genome shotgun (WGS) entry which is preliminary data.</text>
</comment>
<sequence>MSKTLIVIGYVKLEDNKSEEEEEEELNIGGDGEMMIILLNGCF</sequence>
<keyword evidence="2" id="KW-1185">Reference proteome</keyword>
<protein>
    <submittedName>
        <fullName evidence="1">Uncharacterized protein</fullName>
    </submittedName>
</protein>
<evidence type="ECO:0000313" key="1">
    <source>
        <dbReference type="EMBL" id="KRY96683.1"/>
    </source>
</evidence>